<gene>
    <name evidence="2" type="ORF">NIES37_35270</name>
</gene>
<dbReference type="Pfam" id="PF12770">
    <property type="entry name" value="CHAT"/>
    <property type="match status" value="1"/>
</dbReference>
<dbReference type="AlphaFoldDB" id="A0A1Z4N1F5"/>
<organism evidence="2 3">
    <name type="scientific">Tolypothrix tenuis PCC 7101</name>
    <dbReference type="NCBI Taxonomy" id="231146"/>
    <lineage>
        <taxon>Bacteria</taxon>
        <taxon>Bacillati</taxon>
        <taxon>Cyanobacteriota</taxon>
        <taxon>Cyanophyceae</taxon>
        <taxon>Nostocales</taxon>
        <taxon>Tolypothrichaceae</taxon>
        <taxon>Tolypothrix</taxon>
    </lineage>
</organism>
<evidence type="ECO:0000259" key="1">
    <source>
        <dbReference type="Pfam" id="PF12770"/>
    </source>
</evidence>
<protein>
    <recommendedName>
        <fullName evidence="1">CHAT domain-containing protein</fullName>
    </recommendedName>
</protein>
<dbReference type="EMBL" id="AP018248">
    <property type="protein sequence ID" value="BAY99544.1"/>
    <property type="molecule type" value="Genomic_DNA"/>
</dbReference>
<feature type="domain" description="CHAT" evidence="1">
    <location>
        <begin position="10"/>
        <end position="157"/>
    </location>
</feature>
<dbReference type="KEGG" id="ttq:NIES37_35270"/>
<name>A0A1Z4N1F5_9CYAN</name>
<accession>A0A1Z4N1F5</accession>
<evidence type="ECO:0000313" key="2">
    <source>
        <dbReference type="EMBL" id="BAY99544.1"/>
    </source>
</evidence>
<dbReference type="RefSeq" id="WP_096577755.1">
    <property type="nucleotide sequence ID" value="NZ_CAWNJS010000001.1"/>
</dbReference>
<proteinExistence type="predicted"/>
<dbReference type="InterPro" id="IPR024983">
    <property type="entry name" value="CHAT_dom"/>
</dbReference>
<keyword evidence="3" id="KW-1185">Reference proteome</keyword>
<evidence type="ECO:0000313" key="3">
    <source>
        <dbReference type="Proteomes" id="UP000218785"/>
    </source>
</evidence>
<dbReference type="Proteomes" id="UP000218785">
    <property type="component" value="Chromosome"/>
</dbReference>
<sequence length="197" mass="21914">MTVKPQKILILAANPSNTSRLRLDQELRDIKEGLQRSLNRENFDLRYDLAVRPRDIRRAILDYRPNIIHFSGHGAGIQGLAFEDEAGEAQLVTGEALAGLFGQFSKQVECVLLNACYSEVQAEAISQQINYVIGMNDAIEDKAAIEFVVGFYDGLLAYNPEYDENSPVEFAFNIARNAIELAGVSGELIPELKKKPI</sequence>
<reference evidence="2 3" key="1">
    <citation type="submission" date="2017-06" db="EMBL/GenBank/DDBJ databases">
        <title>Genome sequencing of cyanobaciteial culture collection at National Institute for Environmental Studies (NIES).</title>
        <authorList>
            <person name="Hirose Y."/>
            <person name="Shimura Y."/>
            <person name="Fujisawa T."/>
            <person name="Nakamura Y."/>
            <person name="Kawachi M."/>
        </authorList>
    </citation>
    <scope>NUCLEOTIDE SEQUENCE [LARGE SCALE GENOMIC DNA]</scope>
    <source>
        <strain evidence="2 3">NIES-37</strain>
    </source>
</reference>